<dbReference type="InterPro" id="IPR036249">
    <property type="entry name" value="Thioredoxin-like_sf"/>
</dbReference>
<dbReference type="Proteomes" id="UP000199400">
    <property type="component" value="Unassembled WGS sequence"/>
</dbReference>
<sequence>MSITFYYNPMSSASRVQLTLAELDIPHEKVFIDLQAQDQRKPEFLKLNPNGKIPTIVIDGQPMFESIAIQIYLGERFGVERGLWPALGSREHMQALTWLCWAQVSLGTPLFTYMHNAGDWAPPEARNAKQAETSLVELHKALEVLDARIGEVGNIVHAKWTLVDSDVWSVLGWGLQMAKVDGAKYTHLSAWLERGSKRPVACAMMAEEQKPQ</sequence>
<dbReference type="PANTHER" id="PTHR44051:SF8">
    <property type="entry name" value="GLUTATHIONE S-TRANSFERASE GSTA"/>
    <property type="match status" value="1"/>
</dbReference>
<dbReference type="InterPro" id="IPR036282">
    <property type="entry name" value="Glutathione-S-Trfase_C_sf"/>
</dbReference>
<dbReference type="SFLD" id="SFLDS00019">
    <property type="entry name" value="Glutathione_Transferase_(cytos"/>
    <property type="match status" value="1"/>
</dbReference>
<comment type="similarity">
    <text evidence="1">Belongs to the GST superfamily.</text>
</comment>
<dbReference type="SUPFAM" id="SSF52833">
    <property type="entry name" value="Thioredoxin-like"/>
    <property type="match status" value="1"/>
</dbReference>
<protein>
    <submittedName>
        <fullName evidence="4">Glutathione S-transferase, N-terminal domain</fullName>
    </submittedName>
</protein>
<feature type="domain" description="GST N-terminal" evidence="2">
    <location>
        <begin position="1"/>
        <end position="81"/>
    </location>
</feature>
<feature type="domain" description="GST C-terminal" evidence="3">
    <location>
        <begin position="88"/>
        <end position="212"/>
    </location>
</feature>
<organism evidence="4 5">
    <name type="scientific">Nannocystis exedens</name>
    <dbReference type="NCBI Taxonomy" id="54"/>
    <lineage>
        <taxon>Bacteria</taxon>
        <taxon>Pseudomonadati</taxon>
        <taxon>Myxococcota</taxon>
        <taxon>Polyangia</taxon>
        <taxon>Nannocystales</taxon>
        <taxon>Nannocystaceae</taxon>
        <taxon>Nannocystis</taxon>
    </lineage>
</organism>
<dbReference type="PROSITE" id="PS50404">
    <property type="entry name" value="GST_NTER"/>
    <property type="match status" value="1"/>
</dbReference>
<dbReference type="InterPro" id="IPR040079">
    <property type="entry name" value="Glutathione_S-Trfase"/>
</dbReference>
<dbReference type="PROSITE" id="PS50405">
    <property type="entry name" value="GST_CTER"/>
    <property type="match status" value="1"/>
</dbReference>
<dbReference type="OrthoDB" id="5740960at2"/>
<dbReference type="InterPro" id="IPR004046">
    <property type="entry name" value="GST_C"/>
</dbReference>
<dbReference type="AlphaFoldDB" id="A0A1I1UHF7"/>
<keyword evidence="4" id="KW-0808">Transferase</keyword>
<gene>
    <name evidence="4" type="ORF">SAMN02745121_01124</name>
</gene>
<evidence type="ECO:0000313" key="4">
    <source>
        <dbReference type="EMBL" id="SFD68193.1"/>
    </source>
</evidence>
<dbReference type="Pfam" id="PF00043">
    <property type="entry name" value="GST_C"/>
    <property type="match status" value="1"/>
</dbReference>
<dbReference type="PANTHER" id="PTHR44051">
    <property type="entry name" value="GLUTATHIONE S-TRANSFERASE-RELATED"/>
    <property type="match status" value="1"/>
</dbReference>
<dbReference type="Gene3D" id="3.40.30.10">
    <property type="entry name" value="Glutaredoxin"/>
    <property type="match status" value="1"/>
</dbReference>
<evidence type="ECO:0000259" key="3">
    <source>
        <dbReference type="PROSITE" id="PS50405"/>
    </source>
</evidence>
<dbReference type="EMBL" id="FOMX01000003">
    <property type="protein sequence ID" value="SFD68193.1"/>
    <property type="molecule type" value="Genomic_DNA"/>
</dbReference>
<dbReference type="InterPro" id="IPR010987">
    <property type="entry name" value="Glutathione-S-Trfase_C-like"/>
</dbReference>
<reference evidence="5" key="1">
    <citation type="submission" date="2016-10" db="EMBL/GenBank/DDBJ databases">
        <authorList>
            <person name="Varghese N."/>
            <person name="Submissions S."/>
        </authorList>
    </citation>
    <scope>NUCLEOTIDE SEQUENCE [LARGE SCALE GENOMIC DNA]</scope>
    <source>
        <strain evidence="5">ATCC 25963</strain>
    </source>
</reference>
<evidence type="ECO:0000313" key="5">
    <source>
        <dbReference type="Proteomes" id="UP000199400"/>
    </source>
</evidence>
<name>A0A1I1UHF7_9BACT</name>
<dbReference type="SFLD" id="SFLDG00358">
    <property type="entry name" value="Main_(cytGST)"/>
    <property type="match status" value="1"/>
</dbReference>
<dbReference type="RefSeq" id="WP_096329598.1">
    <property type="nucleotide sequence ID" value="NZ_FOMX01000003.1"/>
</dbReference>
<dbReference type="GO" id="GO:0016740">
    <property type="term" value="F:transferase activity"/>
    <property type="evidence" value="ECO:0007669"/>
    <property type="project" value="UniProtKB-KW"/>
</dbReference>
<proteinExistence type="inferred from homology"/>
<evidence type="ECO:0000256" key="1">
    <source>
        <dbReference type="RuleBase" id="RU003494"/>
    </source>
</evidence>
<dbReference type="Pfam" id="PF02798">
    <property type="entry name" value="GST_N"/>
    <property type="match status" value="1"/>
</dbReference>
<keyword evidence="5" id="KW-1185">Reference proteome</keyword>
<accession>A0A1I1UHF7</accession>
<dbReference type="InterPro" id="IPR004045">
    <property type="entry name" value="Glutathione_S-Trfase_N"/>
</dbReference>
<evidence type="ECO:0000259" key="2">
    <source>
        <dbReference type="PROSITE" id="PS50404"/>
    </source>
</evidence>
<dbReference type="STRING" id="54.SAMN02745121_01124"/>
<dbReference type="SUPFAM" id="SSF47616">
    <property type="entry name" value="GST C-terminal domain-like"/>
    <property type="match status" value="1"/>
</dbReference>
<dbReference type="Gene3D" id="1.20.1050.10">
    <property type="match status" value="1"/>
</dbReference>